<dbReference type="InterPro" id="IPR029063">
    <property type="entry name" value="SAM-dependent_MTases_sf"/>
</dbReference>
<dbReference type="AlphaFoldDB" id="A0A832RUA5"/>
<gene>
    <name evidence="1" type="ORF">HA299_02220</name>
</gene>
<dbReference type="RefSeq" id="WP_052353188.1">
    <property type="nucleotide sequence ID" value="NZ_DUIH01000009.1"/>
</dbReference>
<comment type="caution">
    <text evidence="1">The sequence shown here is derived from an EMBL/GenBank/DDBJ whole genome shotgun (WGS) entry which is preliminary data.</text>
</comment>
<dbReference type="Gene3D" id="3.40.50.150">
    <property type="entry name" value="Vaccinia Virus protein VP39"/>
    <property type="match status" value="1"/>
</dbReference>
<sequence length="308" mass="33943">MRDKKVEVSDCDAAALESAAGSLSSVVEVGSVCMAEPAFSDLLRCEYSLTLASRGKPKLALVDDRNVLGMVLEVEGAHVLLTPVLARCSKAGKRLRTLVEKMAPSCERVHITRWELIHAIAEYYSIVLMHSLPHEPSSLFGYPPERAEGIRKVVEGLDISGRVLEVGCGYGMSTHALRSCGVEPFAIDNDASLVCEGLVRGALRPERTAVLDARWLSCCFEPREFDWVVGLMLGTIAPFTQPLWRTIILESVGMASEGVVFSVKEKEEVEFIRDVCVSAGLKGEVIDRRTDGLYDQWWYVGHPIQTFL</sequence>
<protein>
    <submittedName>
        <fullName evidence="1">Class I SAM-dependent methyltransferase</fullName>
    </submittedName>
</protein>
<accession>A0A832RUA5</accession>
<organism evidence="1 2">
    <name type="scientific">Methermicoccus shengliensis</name>
    <dbReference type="NCBI Taxonomy" id="660064"/>
    <lineage>
        <taxon>Archaea</taxon>
        <taxon>Methanobacteriati</taxon>
        <taxon>Methanobacteriota</taxon>
        <taxon>Stenosarchaea group</taxon>
        <taxon>Methanomicrobia</taxon>
        <taxon>Methanosarcinales</taxon>
        <taxon>Methermicoccaceae</taxon>
        <taxon>Methermicoccus</taxon>
    </lineage>
</organism>
<reference evidence="1" key="1">
    <citation type="journal article" date="2020" name="bioRxiv">
        <title>A rank-normalized archaeal taxonomy based on genome phylogeny resolves widespread incomplete and uneven classifications.</title>
        <authorList>
            <person name="Rinke C."/>
            <person name="Chuvochina M."/>
            <person name="Mussig A.J."/>
            <person name="Chaumeil P.-A."/>
            <person name="Waite D.W."/>
            <person name="Whitman W.B."/>
            <person name="Parks D.H."/>
            <person name="Hugenholtz P."/>
        </authorList>
    </citation>
    <scope>NUCLEOTIDE SEQUENCE</scope>
    <source>
        <strain evidence="1">UBA12518</strain>
    </source>
</reference>
<keyword evidence="1" id="KW-0489">Methyltransferase</keyword>
<dbReference type="Proteomes" id="UP000600363">
    <property type="component" value="Unassembled WGS sequence"/>
</dbReference>
<dbReference type="GO" id="GO:0032259">
    <property type="term" value="P:methylation"/>
    <property type="evidence" value="ECO:0007669"/>
    <property type="project" value="UniProtKB-KW"/>
</dbReference>
<keyword evidence="1" id="KW-0808">Transferase</keyword>
<evidence type="ECO:0000313" key="2">
    <source>
        <dbReference type="Proteomes" id="UP000600363"/>
    </source>
</evidence>
<evidence type="ECO:0000313" key="1">
    <source>
        <dbReference type="EMBL" id="HIH69427.1"/>
    </source>
</evidence>
<dbReference type="GO" id="GO:0008168">
    <property type="term" value="F:methyltransferase activity"/>
    <property type="evidence" value="ECO:0007669"/>
    <property type="project" value="UniProtKB-KW"/>
</dbReference>
<dbReference type="EMBL" id="DUIH01000009">
    <property type="protein sequence ID" value="HIH69427.1"/>
    <property type="molecule type" value="Genomic_DNA"/>
</dbReference>
<name>A0A832RUA5_9EURY</name>
<dbReference type="SUPFAM" id="SSF53335">
    <property type="entry name" value="S-adenosyl-L-methionine-dependent methyltransferases"/>
    <property type="match status" value="1"/>
</dbReference>
<proteinExistence type="predicted"/>